<dbReference type="SUPFAM" id="SSF52047">
    <property type="entry name" value="RNI-like"/>
    <property type="match status" value="1"/>
</dbReference>
<dbReference type="SUPFAM" id="SSF52058">
    <property type="entry name" value="L domain-like"/>
    <property type="match status" value="2"/>
</dbReference>
<keyword evidence="9 12" id="KW-0472">Membrane</keyword>
<dbReference type="InterPro" id="IPR013210">
    <property type="entry name" value="LRR_N_plant-typ"/>
</dbReference>
<evidence type="ECO:0000256" key="1">
    <source>
        <dbReference type="ARBA" id="ARBA00004251"/>
    </source>
</evidence>
<dbReference type="Pfam" id="PF13855">
    <property type="entry name" value="LRR_8"/>
    <property type="match status" value="1"/>
</dbReference>
<dbReference type="FunFam" id="3.80.10.10:FF:000111">
    <property type="entry name" value="LRR receptor-like serine/threonine-protein kinase ERECTA"/>
    <property type="match status" value="1"/>
</dbReference>
<dbReference type="InterPro" id="IPR001611">
    <property type="entry name" value="Leu-rich_rpt"/>
</dbReference>
<dbReference type="InterPro" id="IPR055414">
    <property type="entry name" value="LRR_R13L4/SHOC2-like"/>
</dbReference>
<accession>A0A2N9FEW8</accession>
<protein>
    <submittedName>
        <fullName evidence="15">Uncharacterized protein</fullName>
    </submittedName>
</protein>
<evidence type="ECO:0000256" key="2">
    <source>
        <dbReference type="ARBA" id="ARBA00009592"/>
    </source>
</evidence>
<dbReference type="EMBL" id="OIVN01000786">
    <property type="protein sequence ID" value="SPC85550.1"/>
    <property type="molecule type" value="Genomic_DNA"/>
</dbReference>
<evidence type="ECO:0000256" key="8">
    <source>
        <dbReference type="ARBA" id="ARBA00022989"/>
    </source>
</evidence>
<gene>
    <name evidence="15" type="ORF">FSB_LOCUS13432</name>
</gene>
<evidence type="ECO:0000259" key="14">
    <source>
        <dbReference type="Pfam" id="PF23598"/>
    </source>
</evidence>
<evidence type="ECO:0000256" key="11">
    <source>
        <dbReference type="ARBA" id="ARBA00023180"/>
    </source>
</evidence>
<dbReference type="Pfam" id="PF08263">
    <property type="entry name" value="LRRNT_2"/>
    <property type="match status" value="1"/>
</dbReference>
<reference evidence="15" key="1">
    <citation type="submission" date="2018-02" db="EMBL/GenBank/DDBJ databases">
        <authorList>
            <person name="Cohen D.B."/>
            <person name="Kent A.D."/>
        </authorList>
    </citation>
    <scope>NUCLEOTIDE SEQUENCE</scope>
</reference>
<dbReference type="InterPro" id="IPR032675">
    <property type="entry name" value="LRR_dom_sf"/>
</dbReference>
<feature type="transmembrane region" description="Helical" evidence="12">
    <location>
        <begin position="726"/>
        <end position="750"/>
    </location>
</feature>
<comment type="similarity">
    <text evidence="2">Belongs to the RLP family.</text>
</comment>
<keyword evidence="8 12" id="KW-1133">Transmembrane helix</keyword>
<keyword evidence="11" id="KW-0325">Glycoprotein</keyword>
<dbReference type="InterPro" id="IPR003591">
    <property type="entry name" value="Leu-rich_rpt_typical-subtyp"/>
</dbReference>
<sequence length="777" mass="85980">MQPLCHHDESSALLQFKESFIINKSASSDDPFAYPKVKSWTLEGESSDCCSWDGVSCDEDTGHVIGLDLSSSCLYGSINSNSSLFRLVHLQSLNLAHNHFNYSQIPSQVGNLSRLTYLNLSSSMFNGQIPFEVSMLSQLSSLDMGWNFDLSSKKVLLQLTELSLTSLVGNLTGLKHLDLSGVNISSTVPNIVANLSTLRSLHLQTCKMRGEFPISIFMLPNLRVLNVNCNKDLTGSLPDFQYWSSPLEEINLGVTSFSGKLPSSMGNLRSLIYLNLHNCNFSGNIPSSIGNLTNLMMLDLKNNSLAGNIPSSVGNLIQLAFVNFGFNHLTGPISFGLANLTQLVFLDLGRNRLTGSIPSSIGNLTKLFELSLLLNEFQGQFPISIFNLKNLSSVFISGNNLSGTLLICNMTSLQFLDVSENNFSGSLPQCLHNILELRAISLEGNEFQGLLPRSFANCTKLEFIEVSNNQFNDTFPSELGNLPNLKVLLLRSNKFYGQILESSETNYTFPNLQVLDLSYNSFTGNFPFNSFRINASKLDNEHKLTYIKTSLRVGTQDISLPITFEIQITNKGLDMVYSKVLEFFRGIDISSNMFVGEIPESVGDLLKGLHMLNLSNNILTGHIPPSLGNLTTLESLDLSQNRLSGEIPPQLAQLTFLEWFNISHNNLTGSIPQGKQFNTFENNSFEGNLGLCGNPLSKKCWVSDSSPPPPSISKQSQDSTVSLFEFGWKIVLAGYGFGLIVGVIIGNIVATKKHDWLMKTFGMRQRIRRIVRMEHRN</sequence>
<dbReference type="AlphaFoldDB" id="A0A2N9FEW8"/>
<feature type="domain" description="Disease resistance R13L4/SHOC-2-like LRR" evidence="14">
    <location>
        <begin position="264"/>
        <end position="400"/>
    </location>
</feature>
<keyword evidence="5 12" id="KW-0812">Transmembrane</keyword>
<keyword evidence="7" id="KW-0677">Repeat</keyword>
<dbReference type="InterPro" id="IPR046956">
    <property type="entry name" value="RLP23-like"/>
</dbReference>
<keyword evidence="4" id="KW-0433">Leucine-rich repeat</keyword>
<dbReference type="FunFam" id="3.80.10.10:FF:000041">
    <property type="entry name" value="LRR receptor-like serine/threonine-protein kinase ERECTA"/>
    <property type="match status" value="1"/>
</dbReference>
<evidence type="ECO:0000256" key="7">
    <source>
        <dbReference type="ARBA" id="ARBA00022737"/>
    </source>
</evidence>
<dbReference type="FunFam" id="3.80.10.10:FF:000095">
    <property type="entry name" value="LRR receptor-like serine/threonine-protein kinase GSO1"/>
    <property type="match status" value="1"/>
</dbReference>
<dbReference type="Gene3D" id="3.80.10.10">
    <property type="entry name" value="Ribonuclease Inhibitor"/>
    <property type="match status" value="3"/>
</dbReference>
<evidence type="ECO:0000256" key="12">
    <source>
        <dbReference type="SAM" id="Phobius"/>
    </source>
</evidence>
<organism evidence="15">
    <name type="scientific">Fagus sylvatica</name>
    <name type="common">Beechnut</name>
    <dbReference type="NCBI Taxonomy" id="28930"/>
    <lineage>
        <taxon>Eukaryota</taxon>
        <taxon>Viridiplantae</taxon>
        <taxon>Streptophyta</taxon>
        <taxon>Embryophyta</taxon>
        <taxon>Tracheophyta</taxon>
        <taxon>Spermatophyta</taxon>
        <taxon>Magnoliopsida</taxon>
        <taxon>eudicotyledons</taxon>
        <taxon>Gunneridae</taxon>
        <taxon>Pentapetalae</taxon>
        <taxon>rosids</taxon>
        <taxon>fabids</taxon>
        <taxon>Fagales</taxon>
        <taxon>Fagaceae</taxon>
        <taxon>Fagus</taxon>
    </lineage>
</organism>
<proteinExistence type="inferred from homology"/>
<evidence type="ECO:0000256" key="6">
    <source>
        <dbReference type="ARBA" id="ARBA00022729"/>
    </source>
</evidence>
<keyword evidence="3" id="KW-1003">Cell membrane</keyword>
<comment type="subcellular location">
    <subcellularLocation>
        <location evidence="1">Cell membrane</location>
        <topology evidence="1">Single-pass type I membrane protein</topology>
    </subcellularLocation>
</comment>
<dbReference type="Pfam" id="PF23598">
    <property type="entry name" value="LRR_14"/>
    <property type="match status" value="1"/>
</dbReference>
<dbReference type="PANTHER" id="PTHR48061:SF12">
    <property type="entry name" value="DISEASE RESISTANCE LIKE PROTEIN"/>
    <property type="match status" value="1"/>
</dbReference>
<evidence type="ECO:0000256" key="10">
    <source>
        <dbReference type="ARBA" id="ARBA00023170"/>
    </source>
</evidence>
<dbReference type="PRINTS" id="PR00019">
    <property type="entry name" value="LEURICHRPT"/>
</dbReference>
<evidence type="ECO:0000313" key="15">
    <source>
        <dbReference type="EMBL" id="SPC85550.1"/>
    </source>
</evidence>
<evidence type="ECO:0000256" key="5">
    <source>
        <dbReference type="ARBA" id="ARBA00022692"/>
    </source>
</evidence>
<evidence type="ECO:0000256" key="3">
    <source>
        <dbReference type="ARBA" id="ARBA00022475"/>
    </source>
</evidence>
<evidence type="ECO:0000256" key="4">
    <source>
        <dbReference type="ARBA" id="ARBA00022614"/>
    </source>
</evidence>
<name>A0A2N9FEW8_FAGSY</name>
<dbReference type="SMART" id="SM00369">
    <property type="entry name" value="LRR_TYP"/>
    <property type="match status" value="9"/>
</dbReference>
<keyword evidence="6" id="KW-0732">Signal</keyword>
<evidence type="ECO:0000256" key="9">
    <source>
        <dbReference type="ARBA" id="ARBA00023136"/>
    </source>
</evidence>
<dbReference type="GO" id="GO:0005886">
    <property type="term" value="C:plasma membrane"/>
    <property type="evidence" value="ECO:0007669"/>
    <property type="project" value="UniProtKB-SubCell"/>
</dbReference>
<evidence type="ECO:0000259" key="13">
    <source>
        <dbReference type="Pfam" id="PF08263"/>
    </source>
</evidence>
<feature type="domain" description="Leucine-rich repeat-containing N-terminal plant-type" evidence="13">
    <location>
        <begin position="7"/>
        <end position="58"/>
    </location>
</feature>
<dbReference type="PANTHER" id="PTHR48061">
    <property type="entry name" value="LEUCINE-RICH REPEAT RECEPTOR PROTEIN KINASE EMS1-LIKE-RELATED"/>
    <property type="match status" value="1"/>
</dbReference>
<keyword evidence="10" id="KW-0675">Receptor</keyword>
<dbReference type="Pfam" id="PF00560">
    <property type="entry name" value="LRR_1"/>
    <property type="match status" value="6"/>
</dbReference>